<evidence type="ECO:0000313" key="7">
    <source>
        <dbReference type="EMBL" id="CAB4678930.1"/>
    </source>
</evidence>
<dbReference type="InterPro" id="IPR003171">
    <property type="entry name" value="Mehydrof_redctse-like"/>
</dbReference>
<dbReference type="PANTHER" id="PTHR45754:SF3">
    <property type="entry name" value="METHYLENETETRAHYDROFOLATE REDUCTASE (NADPH)"/>
    <property type="match status" value="1"/>
</dbReference>
<evidence type="ECO:0000256" key="4">
    <source>
        <dbReference type="ARBA" id="ARBA00022630"/>
    </source>
</evidence>
<evidence type="ECO:0000256" key="3">
    <source>
        <dbReference type="ARBA" id="ARBA00006743"/>
    </source>
</evidence>
<dbReference type="AlphaFoldDB" id="A0A6J6MXB6"/>
<keyword evidence="5" id="KW-0274">FAD</keyword>
<accession>A0A6J6MXB6</accession>
<dbReference type="GO" id="GO:0004489">
    <property type="term" value="F:methylenetetrahydrofolate reductase [NAD(P)H] activity"/>
    <property type="evidence" value="ECO:0007669"/>
    <property type="project" value="InterPro"/>
</dbReference>
<protein>
    <submittedName>
        <fullName evidence="7">Unannotated protein</fullName>
    </submittedName>
</protein>
<dbReference type="Gene3D" id="3.20.20.220">
    <property type="match status" value="1"/>
</dbReference>
<comment type="cofactor">
    <cofactor evidence="1">
        <name>FAD</name>
        <dbReference type="ChEBI" id="CHEBI:57692"/>
    </cofactor>
</comment>
<dbReference type="UniPathway" id="UPA00193"/>
<sequence>MSDYRLLRQANQADGTAASVIEALQTRASLNQQTLSFEFFPPKDDEAAAALWKHYETLIEAEPDFVSVTYGAGGSSRETSLAVVDRMAKDVLTVGHLTCVGATAESSRETIKHFEQAGVSSILALRGDPPLNDPQVLAVGEMKTALDLVQLAKSVSSLEIGVAAFPEVHPESPSMQHDAEVLRLKQDAGATFAMTQLFFSVEAYLRLVSAAESAGSVMPIVPGLMPISNAAKVLRMAQMSGADVPRELLEKLENASESDARVIGMDYSVRLANDLLQAGAPGLHIFTLNYSKAALEVARGCGLA</sequence>
<dbReference type="GO" id="GO:0009086">
    <property type="term" value="P:methionine biosynthetic process"/>
    <property type="evidence" value="ECO:0007669"/>
    <property type="project" value="TreeGrafter"/>
</dbReference>
<dbReference type="Pfam" id="PF02219">
    <property type="entry name" value="MTHFR"/>
    <property type="match status" value="1"/>
</dbReference>
<dbReference type="GO" id="GO:0005829">
    <property type="term" value="C:cytosol"/>
    <property type="evidence" value="ECO:0007669"/>
    <property type="project" value="TreeGrafter"/>
</dbReference>
<keyword evidence="4" id="KW-0285">Flavoprotein</keyword>
<dbReference type="PANTHER" id="PTHR45754">
    <property type="entry name" value="METHYLENETETRAHYDROFOLATE REDUCTASE"/>
    <property type="match status" value="1"/>
</dbReference>
<evidence type="ECO:0000256" key="2">
    <source>
        <dbReference type="ARBA" id="ARBA00004777"/>
    </source>
</evidence>
<gene>
    <name evidence="7" type="ORF">UFOPK2370_00117</name>
</gene>
<keyword evidence="6" id="KW-0560">Oxidoreductase</keyword>
<dbReference type="GO" id="GO:0035999">
    <property type="term" value="P:tetrahydrofolate interconversion"/>
    <property type="evidence" value="ECO:0007669"/>
    <property type="project" value="UniProtKB-UniPathway"/>
</dbReference>
<evidence type="ECO:0000256" key="6">
    <source>
        <dbReference type="ARBA" id="ARBA00023002"/>
    </source>
</evidence>
<dbReference type="InterPro" id="IPR029041">
    <property type="entry name" value="FAD-linked_oxidoreductase-like"/>
</dbReference>
<dbReference type="CDD" id="cd00537">
    <property type="entry name" value="MTHFR"/>
    <property type="match status" value="1"/>
</dbReference>
<dbReference type="GO" id="GO:0071949">
    <property type="term" value="F:FAD binding"/>
    <property type="evidence" value="ECO:0007669"/>
    <property type="project" value="TreeGrafter"/>
</dbReference>
<evidence type="ECO:0000256" key="1">
    <source>
        <dbReference type="ARBA" id="ARBA00001974"/>
    </source>
</evidence>
<reference evidence="7" key="1">
    <citation type="submission" date="2020-05" db="EMBL/GenBank/DDBJ databases">
        <authorList>
            <person name="Chiriac C."/>
            <person name="Salcher M."/>
            <person name="Ghai R."/>
            <person name="Kavagutti S V."/>
        </authorList>
    </citation>
    <scope>NUCLEOTIDE SEQUENCE</scope>
</reference>
<dbReference type="EMBL" id="CAEZXK010000002">
    <property type="protein sequence ID" value="CAB4678930.1"/>
    <property type="molecule type" value="Genomic_DNA"/>
</dbReference>
<comment type="pathway">
    <text evidence="2">One-carbon metabolism; tetrahydrofolate interconversion.</text>
</comment>
<evidence type="ECO:0000256" key="5">
    <source>
        <dbReference type="ARBA" id="ARBA00022827"/>
    </source>
</evidence>
<organism evidence="7">
    <name type="scientific">freshwater metagenome</name>
    <dbReference type="NCBI Taxonomy" id="449393"/>
    <lineage>
        <taxon>unclassified sequences</taxon>
        <taxon>metagenomes</taxon>
        <taxon>ecological metagenomes</taxon>
    </lineage>
</organism>
<name>A0A6J6MXB6_9ZZZZ</name>
<dbReference type="SUPFAM" id="SSF51730">
    <property type="entry name" value="FAD-linked oxidoreductase"/>
    <property type="match status" value="1"/>
</dbReference>
<comment type="similarity">
    <text evidence="3">Belongs to the methylenetetrahydrofolate reductase family.</text>
</comment>
<proteinExistence type="inferred from homology"/>